<protein>
    <submittedName>
        <fullName evidence="1">Uncharacterized protein</fullName>
    </submittedName>
</protein>
<accession>C5CDC3</accession>
<evidence type="ECO:0000313" key="1">
    <source>
        <dbReference type="EMBL" id="ACR79986.1"/>
    </source>
</evidence>
<reference evidence="1 2" key="1">
    <citation type="submission" date="2009-06" db="EMBL/GenBank/DDBJ databases">
        <title>Complete sequence of Thermotogales bacterium TBF 19.5.1.</title>
        <authorList>
            <consortium name="US DOE Joint Genome Institute"/>
            <person name="Lucas S."/>
            <person name="Copeland A."/>
            <person name="Lapidus A."/>
            <person name="Glavina del Rio T."/>
            <person name="Tice H."/>
            <person name="Bruce D."/>
            <person name="Goodwin L."/>
            <person name="Pitluck S."/>
            <person name="Chertkov O."/>
            <person name="Brettin T."/>
            <person name="Detter J.C."/>
            <person name="Han C."/>
            <person name="Schmutz J."/>
            <person name="Larimer F."/>
            <person name="Land M."/>
            <person name="Hauser L."/>
            <person name="Kyrpides N."/>
            <person name="Ovchinnikova G."/>
            <person name="Noll K."/>
        </authorList>
    </citation>
    <scope>NUCLEOTIDE SEQUENCE [LARGE SCALE GENOMIC DNA]</scope>
    <source>
        <strain evidence="2">ATCC BAA-1733 / DSM 21960 / TBF 19.5.1</strain>
    </source>
</reference>
<dbReference type="AlphaFoldDB" id="C5CDC3"/>
<dbReference type="RefSeq" id="WP_015868641.1">
    <property type="nucleotide sequence ID" value="NC_012785.1"/>
</dbReference>
<dbReference type="STRING" id="521045.Kole_1292"/>
<dbReference type="HOGENOM" id="CLU_2479290_0_0_0"/>
<dbReference type="KEGG" id="kol:Kole_1292"/>
<dbReference type="EMBL" id="CP001634">
    <property type="protein sequence ID" value="ACR79986.1"/>
    <property type="molecule type" value="Genomic_DNA"/>
</dbReference>
<sequence>MRPEALHKWLHKNDITTSMYYLSVSTKGYSKAISSSNTQQVVGIQYVKSSKQKRELLQLRGLGKHVWEGINADEYVRELREEWKESE</sequence>
<keyword evidence="2" id="KW-1185">Reference proteome</keyword>
<dbReference type="Proteomes" id="UP000002382">
    <property type="component" value="Chromosome"/>
</dbReference>
<proteinExistence type="predicted"/>
<reference evidence="1 2" key="2">
    <citation type="journal article" date="2011" name="J. Bacteriol.">
        <title>Genome Sequence of Kosmotoga olearia Strain TBF 19.5.1, a Thermophilic Bacterium with a Wide Growth Temperature Range, Isolated from the Troll B Oil Platform in the North Sea.</title>
        <authorList>
            <person name="Swithers K.S."/>
            <person name="Dipippo J.L."/>
            <person name="Bruce D.C."/>
            <person name="Detter C."/>
            <person name="Tapia R."/>
            <person name="Han S."/>
            <person name="Goodwin L.A."/>
            <person name="Han J."/>
            <person name="Woyke T."/>
            <person name="Pitluck S."/>
            <person name="Pennacchio L."/>
            <person name="Nolan M."/>
            <person name="Mikhailova N."/>
            <person name="Land M.L."/>
            <person name="Nesbo C.L."/>
            <person name="Gogarten J.P."/>
            <person name="Noll K.M."/>
        </authorList>
    </citation>
    <scope>NUCLEOTIDE SEQUENCE [LARGE SCALE GENOMIC DNA]</scope>
    <source>
        <strain evidence="2">ATCC BAA-1733 / DSM 21960 / TBF 19.5.1</strain>
    </source>
</reference>
<evidence type="ECO:0000313" key="2">
    <source>
        <dbReference type="Proteomes" id="UP000002382"/>
    </source>
</evidence>
<dbReference type="OrthoDB" id="464261at2"/>
<organism evidence="1 2">
    <name type="scientific">Kosmotoga olearia (strain ATCC BAA-1733 / DSM 21960 / TBF 19.5.1)</name>
    <dbReference type="NCBI Taxonomy" id="521045"/>
    <lineage>
        <taxon>Bacteria</taxon>
        <taxon>Thermotogati</taxon>
        <taxon>Thermotogota</taxon>
        <taxon>Thermotogae</taxon>
        <taxon>Kosmotogales</taxon>
        <taxon>Kosmotogaceae</taxon>
        <taxon>Kosmotoga</taxon>
    </lineage>
</organism>
<gene>
    <name evidence="1" type="ordered locus">Kole_1292</name>
</gene>
<name>C5CDC3_KOSOT</name>